<keyword evidence="5" id="KW-0239">DNA-directed DNA polymerase</keyword>
<comment type="catalytic activity">
    <reaction evidence="7">
        <text>DNA(n) + a 2'-deoxyribonucleoside 5'-triphosphate = DNA(n+1) + diphosphate</text>
        <dbReference type="Rhea" id="RHEA:22508"/>
        <dbReference type="Rhea" id="RHEA-COMP:17339"/>
        <dbReference type="Rhea" id="RHEA-COMP:17340"/>
        <dbReference type="ChEBI" id="CHEBI:33019"/>
        <dbReference type="ChEBI" id="CHEBI:61560"/>
        <dbReference type="ChEBI" id="CHEBI:173112"/>
        <dbReference type="EC" id="2.7.7.7"/>
    </reaction>
</comment>
<dbReference type="Gene3D" id="1.20.272.10">
    <property type="match status" value="1"/>
</dbReference>
<keyword evidence="2" id="KW-0808">Transferase</keyword>
<dbReference type="AlphaFoldDB" id="A0A347UJR1"/>
<dbReference type="GO" id="GO:0003887">
    <property type="term" value="F:DNA-directed DNA polymerase activity"/>
    <property type="evidence" value="ECO:0007669"/>
    <property type="project" value="UniProtKB-KW"/>
</dbReference>
<evidence type="ECO:0000256" key="1">
    <source>
        <dbReference type="ARBA" id="ARBA00012417"/>
    </source>
</evidence>
<dbReference type="Proteomes" id="UP000261704">
    <property type="component" value="Chromosome"/>
</dbReference>
<proteinExistence type="inferred from homology"/>
<evidence type="ECO:0000256" key="4">
    <source>
        <dbReference type="ARBA" id="ARBA00022705"/>
    </source>
</evidence>
<dbReference type="GO" id="GO:0006261">
    <property type="term" value="P:DNA-templated DNA replication"/>
    <property type="evidence" value="ECO:0007669"/>
    <property type="project" value="TreeGrafter"/>
</dbReference>
<keyword evidence="9" id="KW-1185">Reference proteome</keyword>
<evidence type="ECO:0000256" key="7">
    <source>
        <dbReference type="ARBA" id="ARBA00049244"/>
    </source>
</evidence>
<dbReference type="PANTHER" id="PTHR34388">
    <property type="entry name" value="DNA POLYMERASE III SUBUNIT DELTA"/>
    <property type="match status" value="1"/>
</dbReference>
<dbReference type="EC" id="2.7.7.7" evidence="1"/>
<comment type="similarity">
    <text evidence="6">Belongs to the DNA polymerase HolA subunit family.</text>
</comment>
<keyword evidence="4" id="KW-0235">DNA replication</keyword>
<evidence type="ECO:0000313" key="9">
    <source>
        <dbReference type="Proteomes" id="UP000261704"/>
    </source>
</evidence>
<dbReference type="KEGG" id="pamo:BAR1_14810"/>
<dbReference type="GO" id="GO:0003677">
    <property type="term" value="F:DNA binding"/>
    <property type="evidence" value="ECO:0007669"/>
    <property type="project" value="InterPro"/>
</dbReference>
<dbReference type="EMBL" id="CP032125">
    <property type="protein sequence ID" value="AXX99089.1"/>
    <property type="molecule type" value="Genomic_DNA"/>
</dbReference>
<accession>A0A347UJR1</accession>
<dbReference type="InterPro" id="IPR005790">
    <property type="entry name" value="DNA_polIII_delta"/>
</dbReference>
<sequence>MKLSPRDAAGYFAKPDPKRAGLLIYGGDAMRVALKRQQVILALIGKTGEEEMRLTRIPASDLRSDPACLIDAMTAQGFFPGPRVAFVEDAADGLTKFIKPALESWREGDAQIIVTAKQLNARSSLRKLFEAHNNSFAVGIYDDPPSKSEIESDLAKGGLANIQPDAMEALVSLSRDIGPGDFRQVIEKISLYKLNDSTPLTPEDVTANAPTSTEAALDDVLNIVAEARSGEIGPVMRKLESQGVQPVGLCIGATRHFRTLYAAANNPSGIGGLRPPVFGARRDRMQRQLQRWSGRKLEIALTMLTDTDLQLRSTSRAPTMALMERTLVRLAMLAGR</sequence>
<dbReference type="GO" id="GO:0009360">
    <property type="term" value="C:DNA polymerase III complex"/>
    <property type="evidence" value="ECO:0007669"/>
    <property type="project" value="TreeGrafter"/>
</dbReference>
<protein>
    <recommendedName>
        <fullName evidence="1">DNA-directed DNA polymerase</fullName>
        <ecNumber evidence="1">2.7.7.7</ecNumber>
    </recommendedName>
</protein>
<evidence type="ECO:0000256" key="3">
    <source>
        <dbReference type="ARBA" id="ARBA00022695"/>
    </source>
</evidence>
<evidence type="ECO:0000256" key="6">
    <source>
        <dbReference type="ARBA" id="ARBA00034754"/>
    </source>
</evidence>
<evidence type="ECO:0000313" key="8">
    <source>
        <dbReference type="EMBL" id="AXX99089.1"/>
    </source>
</evidence>
<reference evidence="8 9" key="1">
    <citation type="submission" date="2018-09" db="EMBL/GenBank/DDBJ databases">
        <title>Profundibacter amoris BAR1 gen. nov., sp. nov., a new member of the Roseobacter clade isolated at Lokis Castle Vent Field on the Arctic Mid-Oceanic Ridge.</title>
        <authorList>
            <person name="Le Moine Bauer S."/>
            <person name="Sjoeberg A.G."/>
            <person name="L'Haridon S."/>
            <person name="Stokke R."/>
            <person name="Roalkvam I."/>
            <person name="Steen I.H."/>
            <person name="Dahle H."/>
        </authorList>
    </citation>
    <scope>NUCLEOTIDE SEQUENCE [LARGE SCALE GENOMIC DNA]</scope>
    <source>
        <strain evidence="8 9">BAR1</strain>
    </source>
</reference>
<gene>
    <name evidence="8" type="ORF">BAR1_14810</name>
</gene>
<evidence type="ECO:0000256" key="2">
    <source>
        <dbReference type="ARBA" id="ARBA00022679"/>
    </source>
</evidence>
<dbReference type="InterPro" id="IPR008921">
    <property type="entry name" value="DNA_pol3_clamp-load_cplx_C"/>
</dbReference>
<keyword evidence="3" id="KW-0548">Nucleotidyltransferase</keyword>
<dbReference type="NCBIfam" id="TIGR01128">
    <property type="entry name" value="holA"/>
    <property type="match status" value="1"/>
</dbReference>
<dbReference type="SUPFAM" id="SSF48019">
    <property type="entry name" value="post-AAA+ oligomerization domain-like"/>
    <property type="match status" value="1"/>
</dbReference>
<dbReference type="OrthoDB" id="9804983at2"/>
<dbReference type="RefSeq" id="WP_118943742.1">
    <property type="nucleotide sequence ID" value="NZ_CP032125.1"/>
</dbReference>
<organism evidence="8 9">
    <name type="scientific">Profundibacter amoris</name>
    <dbReference type="NCBI Taxonomy" id="2171755"/>
    <lineage>
        <taxon>Bacteria</taxon>
        <taxon>Pseudomonadati</taxon>
        <taxon>Pseudomonadota</taxon>
        <taxon>Alphaproteobacteria</taxon>
        <taxon>Rhodobacterales</taxon>
        <taxon>Paracoccaceae</taxon>
        <taxon>Profundibacter</taxon>
    </lineage>
</organism>
<dbReference type="PANTHER" id="PTHR34388:SF1">
    <property type="entry name" value="DNA POLYMERASE III SUBUNIT DELTA"/>
    <property type="match status" value="1"/>
</dbReference>
<evidence type="ECO:0000256" key="5">
    <source>
        <dbReference type="ARBA" id="ARBA00022932"/>
    </source>
</evidence>
<name>A0A347UJR1_9RHOB</name>